<accession>A0ABN6Y3K0</accession>
<evidence type="ECO:0000313" key="2">
    <source>
        <dbReference type="Proteomes" id="UP001321486"/>
    </source>
</evidence>
<gene>
    <name evidence="1" type="ORF">GCM10025867_41480</name>
</gene>
<name>A0ABN6Y3K0_9MICO</name>
<protein>
    <submittedName>
        <fullName evidence="1">Uncharacterized protein</fullName>
    </submittedName>
</protein>
<reference evidence="2" key="1">
    <citation type="journal article" date="2019" name="Int. J. Syst. Evol. Microbiol.">
        <title>The Global Catalogue of Microorganisms (GCM) 10K type strain sequencing project: providing services to taxonomists for standard genome sequencing and annotation.</title>
        <authorList>
            <consortium name="The Broad Institute Genomics Platform"/>
            <consortium name="The Broad Institute Genome Sequencing Center for Infectious Disease"/>
            <person name="Wu L."/>
            <person name="Ma J."/>
        </authorList>
    </citation>
    <scope>NUCLEOTIDE SEQUENCE [LARGE SCALE GENOMIC DNA]</scope>
    <source>
        <strain evidence="2">NBRC 108728</strain>
    </source>
</reference>
<organism evidence="1 2">
    <name type="scientific">Frondihabitans sucicola</name>
    <dbReference type="NCBI Taxonomy" id="1268041"/>
    <lineage>
        <taxon>Bacteria</taxon>
        <taxon>Bacillati</taxon>
        <taxon>Actinomycetota</taxon>
        <taxon>Actinomycetes</taxon>
        <taxon>Micrococcales</taxon>
        <taxon>Microbacteriaceae</taxon>
        <taxon>Frondihabitans</taxon>
    </lineage>
</organism>
<dbReference type="EMBL" id="AP027732">
    <property type="protein sequence ID" value="BDZ51907.1"/>
    <property type="molecule type" value="Genomic_DNA"/>
</dbReference>
<evidence type="ECO:0000313" key="1">
    <source>
        <dbReference type="EMBL" id="BDZ51907.1"/>
    </source>
</evidence>
<keyword evidence="2" id="KW-1185">Reference proteome</keyword>
<dbReference type="Proteomes" id="UP001321486">
    <property type="component" value="Chromosome"/>
</dbReference>
<sequence>MTMASGVFRTSEPIATPESEAAIEIARMDHAVWRRSSKSVCEASAGSRQTKTAAEITTVTATVERTRSNAANARAANIWCLRGTRANVVTADR</sequence>
<proteinExistence type="predicted"/>